<dbReference type="RefSeq" id="WP_116179204.1">
    <property type="nucleotide sequence ID" value="NZ_CP144375.1"/>
</dbReference>
<evidence type="ECO:0000313" key="2">
    <source>
        <dbReference type="Proteomes" id="UP000256269"/>
    </source>
</evidence>
<dbReference type="Pfam" id="PF14539">
    <property type="entry name" value="DUF4442"/>
    <property type="match status" value="1"/>
</dbReference>
<evidence type="ECO:0000313" key="1">
    <source>
        <dbReference type="EMBL" id="REH37041.1"/>
    </source>
</evidence>
<dbReference type="InterPro" id="IPR003736">
    <property type="entry name" value="PAAI_dom"/>
</dbReference>
<dbReference type="CDD" id="cd03443">
    <property type="entry name" value="PaaI_thioesterase"/>
    <property type="match status" value="1"/>
</dbReference>
<reference evidence="1 2" key="1">
    <citation type="submission" date="2018-08" db="EMBL/GenBank/DDBJ databases">
        <title>Genomic Encyclopedia of Archaeal and Bacterial Type Strains, Phase II (KMG-II): from individual species to whole genera.</title>
        <authorList>
            <person name="Goeker M."/>
        </authorList>
    </citation>
    <scope>NUCLEOTIDE SEQUENCE [LARGE SCALE GENOMIC DNA]</scope>
    <source>
        <strain evidence="1 2">DSM 45791</strain>
    </source>
</reference>
<name>A0A3E0H2M1_9PSEU</name>
<proteinExistence type="predicted"/>
<dbReference type="NCBIfam" id="TIGR00369">
    <property type="entry name" value="unchar_dom_1"/>
    <property type="match status" value="1"/>
</dbReference>
<dbReference type="InterPro" id="IPR029069">
    <property type="entry name" value="HotDog_dom_sf"/>
</dbReference>
<dbReference type="GO" id="GO:0016790">
    <property type="term" value="F:thiolester hydrolase activity"/>
    <property type="evidence" value="ECO:0007669"/>
    <property type="project" value="UniProtKB-ARBA"/>
</dbReference>
<accession>A0A3E0H2M1</accession>
<comment type="caution">
    <text evidence="1">The sequence shown here is derived from an EMBL/GenBank/DDBJ whole genome shotgun (WGS) entry which is preliminary data.</text>
</comment>
<dbReference type="InterPro" id="IPR027961">
    <property type="entry name" value="DUF4442"/>
</dbReference>
<keyword evidence="2" id="KW-1185">Reference proteome</keyword>
<dbReference type="SUPFAM" id="SSF54637">
    <property type="entry name" value="Thioesterase/thiol ester dehydrase-isomerase"/>
    <property type="match status" value="1"/>
</dbReference>
<dbReference type="Gene3D" id="3.10.129.10">
    <property type="entry name" value="Hotdog Thioesterase"/>
    <property type="match status" value="1"/>
</dbReference>
<protein>
    <submittedName>
        <fullName evidence="1">Uncharacterized protein (TIGR00369 family)</fullName>
    </submittedName>
</protein>
<gene>
    <name evidence="1" type="ORF">BCF44_11545</name>
</gene>
<dbReference type="OrthoDB" id="196313at2"/>
<sequence length="136" mass="14475">MTIAELSARIPFHANLDIRVLHARRGDGRALLPAHPHLLNHAATVHAGALFTLADVAAGAAVLPLVWDRVDEVSFVARGAEVRYLRPARGPITAAATCDADVEVRGKVDVPVAVTLTDEEGVQVAAMTVVWHLRPA</sequence>
<organism evidence="1 2">
    <name type="scientific">Kutzneria buriramensis</name>
    <dbReference type="NCBI Taxonomy" id="1045776"/>
    <lineage>
        <taxon>Bacteria</taxon>
        <taxon>Bacillati</taxon>
        <taxon>Actinomycetota</taxon>
        <taxon>Actinomycetes</taxon>
        <taxon>Pseudonocardiales</taxon>
        <taxon>Pseudonocardiaceae</taxon>
        <taxon>Kutzneria</taxon>
    </lineage>
</organism>
<dbReference type="Proteomes" id="UP000256269">
    <property type="component" value="Unassembled WGS sequence"/>
</dbReference>
<dbReference type="AlphaFoldDB" id="A0A3E0H2M1"/>
<dbReference type="EMBL" id="QUNO01000015">
    <property type="protein sequence ID" value="REH37041.1"/>
    <property type="molecule type" value="Genomic_DNA"/>
</dbReference>